<dbReference type="Pfam" id="PF02631">
    <property type="entry name" value="RecX_HTH2"/>
    <property type="match status" value="1"/>
</dbReference>
<dbReference type="PANTHER" id="PTHR33602">
    <property type="entry name" value="REGULATORY PROTEIN RECX FAMILY PROTEIN"/>
    <property type="match status" value="1"/>
</dbReference>
<accession>A0A6J4TU46</accession>
<comment type="subcellular location">
    <subcellularLocation>
        <location evidence="1 5">Cytoplasm</location>
    </subcellularLocation>
</comment>
<dbReference type="AlphaFoldDB" id="A0A6J4TU46"/>
<name>A0A6J4TU46_9SPHN</name>
<evidence type="ECO:0000313" key="7">
    <source>
        <dbReference type="EMBL" id="CAA9532335.1"/>
    </source>
</evidence>
<keyword evidence="4 5" id="KW-0963">Cytoplasm</keyword>
<evidence type="ECO:0000256" key="3">
    <source>
        <dbReference type="ARBA" id="ARBA00018111"/>
    </source>
</evidence>
<dbReference type="InterPro" id="IPR036388">
    <property type="entry name" value="WH-like_DNA-bd_sf"/>
</dbReference>
<comment type="similarity">
    <text evidence="2 5">Belongs to the RecX family.</text>
</comment>
<evidence type="ECO:0000256" key="1">
    <source>
        <dbReference type="ARBA" id="ARBA00004496"/>
    </source>
</evidence>
<dbReference type="PANTHER" id="PTHR33602:SF1">
    <property type="entry name" value="REGULATORY PROTEIN RECX FAMILY PROTEIN"/>
    <property type="match status" value="1"/>
</dbReference>
<dbReference type="Gene3D" id="1.10.10.10">
    <property type="entry name" value="Winged helix-like DNA-binding domain superfamily/Winged helix DNA-binding domain"/>
    <property type="match status" value="1"/>
</dbReference>
<dbReference type="GO" id="GO:0005737">
    <property type="term" value="C:cytoplasm"/>
    <property type="evidence" value="ECO:0007669"/>
    <property type="project" value="UniProtKB-SubCell"/>
</dbReference>
<evidence type="ECO:0000256" key="4">
    <source>
        <dbReference type="ARBA" id="ARBA00022490"/>
    </source>
</evidence>
<evidence type="ECO:0000256" key="5">
    <source>
        <dbReference type="HAMAP-Rule" id="MF_01114"/>
    </source>
</evidence>
<dbReference type="HAMAP" id="MF_01114">
    <property type="entry name" value="RecX"/>
    <property type="match status" value="1"/>
</dbReference>
<dbReference type="GO" id="GO:0006282">
    <property type="term" value="P:regulation of DNA repair"/>
    <property type="evidence" value="ECO:0007669"/>
    <property type="project" value="UniProtKB-UniRule"/>
</dbReference>
<feature type="domain" description="RecX second three-helical" evidence="6">
    <location>
        <begin position="71"/>
        <end position="110"/>
    </location>
</feature>
<dbReference type="InterPro" id="IPR003783">
    <property type="entry name" value="Regulatory_RecX"/>
</dbReference>
<reference evidence="7" key="1">
    <citation type="submission" date="2020-02" db="EMBL/GenBank/DDBJ databases">
        <authorList>
            <person name="Meier V. D."/>
        </authorList>
    </citation>
    <scope>NUCLEOTIDE SEQUENCE</scope>
    <source>
        <strain evidence="7">AVDCRST_MAG23</strain>
    </source>
</reference>
<comment type="function">
    <text evidence="5">Modulates RecA activity.</text>
</comment>
<organism evidence="7">
    <name type="scientific">uncultured Sphingosinicella sp</name>
    <dbReference type="NCBI Taxonomy" id="478748"/>
    <lineage>
        <taxon>Bacteria</taxon>
        <taxon>Pseudomonadati</taxon>
        <taxon>Pseudomonadota</taxon>
        <taxon>Alphaproteobacteria</taxon>
        <taxon>Sphingomonadales</taxon>
        <taxon>Sphingosinicellaceae</taxon>
        <taxon>Sphingosinicella</taxon>
        <taxon>environmental samples</taxon>
    </lineage>
</organism>
<evidence type="ECO:0000259" key="6">
    <source>
        <dbReference type="Pfam" id="PF02631"/>
    </source>
</evidence>
<protein>
    <recommendedName>
        <fullName evidence="3 5">Regulatory protein RecX</fullName>
    </recommendedName>
</protein>
<gene>
    <name evidence="5" type="primary">recX</name>
    <name evidence="7" type="ORF">AVDCRST_MAG23-1074</name>
</gene>
<evidence type="ECO:0000256" key="2">
    <source>
        <dbReference type="ARBA" id="ARBA00009695"/>
    </source>
</evidence>
<proteinExistence type="inferred from homology"/>
<dbReference type="InterPro" id="IPR053924">
    <property type="entry name" value="RecX_HTH_2nd"/>
</dbReference>
<dbReference type="EMBL" id="CADCWD010000044">
    <property type="protein sequence ID" value="CAA9532335.1"/>
    <property type="molecule type" value="Genomic_DNA"/>
</dbReference>
<sequence length="178" mass="19929">MKRDRHKKPRPPLNPEALERLALHYVGRYATTRAKLAAYLRRKIVERGWSDAAPPPIERLIERFAEAGYINDAAFATARAASLQRRGYGERRVDQALKAAGIDDEDASEAREQTSGAAWAAALRFAERKRIGPYAAEVADRQVREKAFAAMLRAGHRMDLVRRVVNASPGEIPELDNP</sequence>